<evidence type="ECO:0000256" key="5">
    <source>
        <dbReference type="ARBA" id="ARBA00022989"/>
    </source>
</evidence>
<dbReference type="InterPro" id="IPR051393">
    <property type="entry name" value="ABC_transporter_permease"/>
</dbReference>
<dbReference type="GO" id="GO:0005886">
    <property type="term" value="C:plasma membrane"/>
    <property type="evidence" value="ECO:0007669"/>
    <property type="project" value="UniProtKB-SubCell"/>
</dbReference>
<keyword evidence="10" id="KW-1185">Reference proteome</keyword>
<dbReference type="SUPFAM" id="SSF161098">
    <property type="entry name" value="MetI-like"/>
    <property type="match status" value="1"/>
</dbReference>
<feature type="transmembrane region" description="Helical" evidence="7">
    <location>
        <begin position="157"/>
        <end position="178"/>
    </location>
</feature>
<name>A0A4R1R0H0_HYDET</name>
<dbReference type="InterPro" id="IPR000515">
    <property type="entry name" value="MetI-like"/>
</dbReference>
<evidence type="ECO:0000256" key="1">
    <source>
        <dbReference type="ARBA" id="ARBA00004651"/>
    </source>
</evidence>
<comment type="similarity">
    <text evidence="7">Belongs to the binding-protein-dependent transport system permease family.</text>
</comment>
<evidence type="ECO:0000256" key="7">
    <source>
        <dbReference type="RuleBase" id="RU363032"/>
    </source>
</evidence>
<dbReference type="PROSITE" id="PS50928">
    <property type="entry name" value="ABC_TM1"/>
    <property type="match status" value="1"/>
</dbReference>
<dbReference type="PANTHER" id="PTHR30193">
    <property type="entry name" value="ABC TRANSPORTER PERMEASE PROTEIN"/>
    <property type="match status" value="1"/>
</dbReference>
<evidence type="ECO:0000256" key="4">
    <source>
        <dbReference type="ARBA" id="ARBA00022692"/>
    </source>
</evidence>
<feature type="transmembrane region" description="Helical" evidence="7">
    <location>
        <begin position="354"/>
        <end position="376"/>
    </location>
</feature>
<dbReference type="InterPro" id="IPR035906">
    <property type="entry name" value="MetI-like_sf"/>
</dbReference>
<keyword evidence="5 7" id="KW-1133">Transmembrane helix</keyword>
<dbReference type="PANTHER" id="PTHR30193:SF18">
    <property type="entry name" value="OSMOPROTECTIVE COMPOUNDS UPTAKE PERMEASE PROTEIN GGTC"/>
    <property type="match status" value="1"/>
</dbReference>
<protein>
    <submittedName>
        <fullName evidence="9">ABC-type sugar transport system permease subunit</fullName>
    </submittedName>
</protein>
<feature type="transmembrane region" description="Helical" evidence="7">
    <location>
        <begin position="251"/>
        <end position="273"/>
    </location>
</feature>
<comment type="subcellular location">
    <subcellularLocation>
        <location evidence="1 7">Cell membrane</location>
        <topology evidence="1 7">Multi-pass membrane protein</topology>
    </subcellularLocation>
</comment>
<proteinExistence type="inferred from homology"/>
<evidence type="ECO:0000256" key="2">
    <source>
        <dbReference type="ARBA" id="ARBA00022448"/>
    </source>
</evidence>
<keyword evidence="6 7" id="KW-0472">Membrane</keyword>
<dbReference type="Pfam" id="PF00528">
    <property type="entry name" value="BPD_transp_1"/>
    <property type="match status" value="1"/>
</dbReference>
<evidence type="ECO:0000313" key="10">
    <source>
        <dbReference type="Proteomes" id="UP000295008"/>
    </source>
</evidence>
<comment type="caution">
    <text evidence="9">The sequence shown here is derived from an EMBL/GenBank/DDBJ whole genome shotgun (WGS) entry which is preliminary data.</text>
</comment>
<dbReference type="AlphaFoldDB" id="A0A4R1R0H0"/>
<dbReference type="CDD" id="cd06261">
    <property type="entry name" value="TM_PBP2"/>
    <property type="match status" value="1"/>
</dbReference>
<keyword evidence="3" id="KW-1003">Cell membrane</keyword>
<keyword evidence="2 7" id="KW-0813">Transport</keyword>
<evidence type="ECO:0000313" key="9">
    <source>
        <dbReference type="EMBL" id="TCL58803.1"/>
    </source>
</evidence>
<reference evidence="9 10" key="1">
    <citation type="submission" date="2019-03" db="EMBL/GenBank/DDBJ databases">
        <title>Genomic Encyclopedia of Type Strains, Phase IV (KMG-IV): sequencing the most valuable type-strain genomes for metagenomic binning, comparative biology and taxonomic classification.</title>
        <authorList>
            <person name="Goeker M."/>
        </authorList>
    </citation>
    <scope>NUCLEOTIDE SEQUENCE [LARGE SCALE GENOMIC DNA]</scope>
    <source>
        <strain evidence="9 10">LX-B</strain>
    </source>
</reference>
<dbReference type="RefSeq" id="WP_132016668.1">
    <property type="nucleotide sequence ID" value="NZ_SLUN01000040.1"/>
</dbReference>
<dbReference type="EMBL" id="SLUN01000040">
    <property type="protein sequence ID" value="TCL58803.1"/>
    <property type="molecule type" value="Genomic_DNA"/>
</dbReference>
<dbReference type="Proteomes" id="UP000295008">
    <property type="component" value="Unassembled WGS sequence"/>
</dbReference>
<gene>
    <name evidence="9" type="ORF">EDC14_104017</name>
</gene>
<organism evidence="9 10">
    <name type="scientific">Hydrogenispora ethanolica</name>
    <dbReference type="NCBI Taxonomy" id="1082276"/>
    <lineage>
        <taxon>Bacteria</taxon>
        <taxon>Bacillati</taxon>
        <taxon>Bacillota</taxon>
        <taxon>Hydrogenispora</taxon>
    </lineage>
</organism>
<dbReference type="GO" id="GO:0055085">
    <property type="term" value="P:transmembrane transport"/>
    <property type="evidence" value="ECO:0007669"/>
    <property type="project" value="InterPro"/>
</dbReference>
<feature type="domain" description="ABC transmembrane type-1" evidence="8">
    <location>
        <begin position="153"/>
        <end position="375"/>
    </location>
</feature>
<keyword evidence="4 7" id="KW-0812">Transmembrane</keyword>
<accession>A0A4R1R0H0</accession>
<evidence type="ECO:0000256" key="3">
    <source>
        <dbReference type="ARBA" id="ARBA00022475"/>
    </source>
</evidence>
<evidence type="ECO:0000256" key="6">
    <source>
        <dbReference type="ARBA" id="ARBA00023136"/>
    </source>
</evidence>
<evidence type="ECO:0000259" key="8">
    <source>
        <dbReference type="PROSITE" id="PS50928"/>
    </source>
</evidence>
<feature type="transmembrane region" description="Helical" evidence="7">
    <location>
        <begin position="190"/>
        <end position="209"/>
    </location>
</feature>
<keyword evidence="9" id="KW-0762">Sugar transport</keyword>
<feature type="transmembrane region" description="Helical" evidence="7">
    <location>
        <begin position="20"/>
        <end position="42"/>
    </location>
</feature>
<dbReference type="Gene3D" id="1.10.3720.10">
    <property type="entry name" value="MetI-like"/>
    <property type="match status" value="1"/>
</dbReference>
<sequence>MIAASSDRNRRILEWTGHYLWILPAAVLVFFFLILPTFQTIYLSLNQEVSFSESEFRQYVLDELKTASGREVTRYDLFREIPGWQKALARIEAHYRIRVAPGEIDAAMTVKDTVELLTIAINQALQENGNAQQFVGLKNYAAMLADRNMLTAFKNNLLWLVVFTLFTVSLGLAIAALADRVRWATLAKTIIFMPMAISGVAAGVIWNFMYFKDVHTGTLNALLNLLVKVSPLPVKTFEGIAFLGRPELVNLALIAAGVWMQVGFCTVIFGAALKAVPVELLEMARIEGAKNLQVFFKIELPIIQSTIVVVVTQMIIWVLRVFDIIYALTKGGPFNSSEVVANRMYMTAFNEGNFQYAAAMAVILFIAVIPILIMNIRNLAYEDSVRE</sequence>
<dbReference type="OrthoDB" id="367897at2"/>
<feature type="transmembrane region" description="Helical" evidence="7">
    <location>
        <begin position="294"/>
        <end position="319"/>
    </location>
</feature>